<gene>
    <name evidence="1" type="ORF">IX38_20040</name>
</gene>
<comment type="caution">
    <text evidence="1">The sequence shown here is derived from an EMBL/GenBank/DDBJ whole genome shotgun (WGS) entry which is preliminary data.</text>
</comment>
<evidence type="ECO:0000313" key="1">
    <source>
        <dbReference type="EMBL" id="KFE97572.1"/>
    </source>
</evidence>
<keyword evidence="2" id="KW-1185">Reference proteome</keyword>
<dbReference type="InterPro" id="IPR035093">
    <property type="entry name" value="RelE/ParE_toxin_dom_sf"/>
</dbReference>
<dbReference type="AlphaFoldDB" id="A0A085YZF9"/>
<dbReference type="RefSeq" id="WP_034707542.1">
    <property type="nucleotide sequence ID" value="NZ_JPRO01000024.1"/>
</dbReference>
<evidence type="ECO:0008006" key="3">
    <source>
        <dbReference type="Google" id="ProtNLM"/>
    </source>
</evidence>
<name>A0A085YZF9_9FLAO</name>
<sequence>MIISFQNKKIREICEDDESGINYLEPEIIQSLKNRLSDFEAAKNMSEIPLGNPTEFSVDKKVYFTIELSKKYKLIFVINNLNLQTSEVLDWTKITRIKITEIHNEQNTSIFT</sequence>
<dbReference type="eggNOG" id="COG3549">
    <property type="taxonomic scope" value="Bacteria"/>
</dbReference>
<dbReference type="Gene3D" id="3.30.2310.20">
    <property type="entry name" value="RelE-like"/>
    <property type="match status" value="1"/>
</dbReference>
<dbReference type="EMBL" id="JPRO01000024">
    <property type="protein sequence ID" value="KFE97572.1"/>
    <property type="molecule type" value="Genomic_DNA"/>
</dbReference>
<organism evidence="1 2">
    <name type="scientific">Chryseobacterium luteum</name>
    <dbReference type="NCBI Taxonomy" id="421531"/>
    <lineage>
        <taxon>Bacteria</taxon>
        <taxon>Pseudomonadati</taxon>
        <taxon>Bacteroidota</taxon>
        <taxon>Flavobacteriia</taxon>
        <taxon>Flavobacteriales</taxon>
        <taxon>Weeksellaceae</taxon>
        <taxon>Chryseobacterium group</taxon>
        <taxon>Chryseobacterium</taxon>
    </lineage>
</organism>
<evidence type="ECO:0000313" key="2">
    <source>
        <dbReference type="Proteomes" id="UP000028703"/>
    </source>
</evidence>
<dbReference type="OrthoDB" id="9801026at2"/>
<accession>A0A085YZF9</accession>
<protein>
    <recommendedName>
        <fullName evidence="3">Killer suppression protein HigA</fullName>
    </recommendedName>
</protein>
<dbReference type="Proteomes" id="UP000028703">
    <property type="component" value="Unassembled WGS sequence"/>
</dbReference>
<reference evidence="1 2" key="1">
    <citation type="submission" date="2014-07" db="EMBL/GenBank/DDBJ databases">
        <title>Genome of Chryseobacterium luteum DSM 18605.</title>
        <authorList>
            <person name="Stropko S.J."/>
            <person name="Pipes S.E."/>
            <person name="Newman J.D."/>
        </authorList>
    </citation>
    <scope>NUCLEOTIDE SEQUENCE [LARGE SCALE GENOMIC DNA]</scope>
    <source>
        <strain evidence="1 2">DSM 18605</strain>
    </source>
</reference>
<proteinExistence type="predicted"/>